<accession>A0A5N5KAT1</accession>
<dbReference type="AlphaFoldDB" id="A0A5N5KAT1"/>
<evidence type="ECO:0000256" key="1">
    <source>
        <dbReference type="SAM" id="Coils"/>
    </source>
</evidence>
<dbReference type="Proteomes" id="UP000326939">
    <property type="component" value="Chromosome 14"/>
</dbReference>
<sequence>MATDVESRLPEEKPNTQRPPSLPPPAEIYLTSILNSKPVTAPWIDNAMQRALTYQKTIQGSLNTAIQVSSSGLSEISSTSQAHFSQTIDSLQDVKSEFGVYEGKLFGNVKEGINVAASHPLITSAVAVGLGLVALKRPRQILYYKTLRLFTSEEVSIRLLTFCFLFLSLEALLSQADAKVKELQQSISLLKAESEKLKEWKDAPSQQCSYNLNRFAPGGMEDKIAPDRVWSWEWVLIGYSTLGKINMICPVPAGVISQDEDGNRVENRGGTDNAFLISNRRASLAEEELIRGRTKLRQAGKQIQGVICSTYKIERQATGLRDILGELPRAEASRFRSQVSSLASETKQERNALSKMITKISNYRISV</sequence>
<feature type="region of interest" description="Disordered" evidence="2">
    <location>
        <begin position="1"/>
        <end position="24"/>
    </location>
</feature>
<dbReference type="InterPro" id="IPR053284">
    <property type="entry name" value="RGS1-HXK1_interactor"/>
</dbReference>
<reference evidence="4" key="1">
    <citation type="journal article" date="2019" name="Gigascience">
        <title>De novo genome assembly of the endangered Acer yangbiense, a plant species with extremely small populations endemic to Yunnan Province, China.</title>
        <authorList>
            <person name="Yang J."/>
            <person name="Wariss H.M."/>
            <person name="Tao L."/>
            <person name="Zhang R."/>
            <person name="Yun Q."/>
            <person name="Hollingsworth P."/>
            <person name="Dao Z."/>
            <person name="Luo G."/>
            <person name="Guo H."/>
            <person name="Ma Y."/>
            <person name="Sun W."/>
        </authorList>
    </citation>
    <scope>NUCLEOTIDE SEQUENCE [LARGE SCALE GENOMIC DNA]</scope>
    <source>
        <strain evidence="4">cv. br00</strain>
    </source>
</reference>
<keyword evidence="1" id="KW-0175">Coiled coil</keyword>
<proteinExistence type="predicted"/>
<evidence type="ECO:0000256" key="2">
    <source>
        <dbReference type="SAM" id="MobiDB-lite"/>
    </source>
</evidence>
<dbReference type="PANTHER" id="PTHR34554">
    <property type="entry name" value="RGS1-HXK1-INTERACTING PROTEIN 1"/>
    <property type="match status" value="1"/>
</dbReference>
<keyword evidence="4" id="KW-1185">Reference proteome</keyword>
<dbReference type="EMBL" id="VDCV01000014">
    <property type="protein sequence ID" value="KAB5526920.1"/>
    <property type="molecule type" value="Genomic_DNA"/>
</dbReference>
<organism evidence="3 4">
    <name type="scientific">Salix brachista</name>
    <dbReference type="NCBI Taxonomy" id="2182728"/>
    <lineage>
        <taxon>Eukaryota</taxon>
        <taxon>Viridiplantae</taxon>
        <taxon>Streptophyta</taxon>
        <taxon>Embryophyta</taxon>
        <taxon>Tracheophyta</taxon>
        <taxon>Spermatophyta</taxon>
        <taxon>Magnoliopsida</taxon>
        <taxon>eudicotyledons</taxon>
        <taxon>Gunneridae</taxon>
        <taxon>Pentapetalae</taxon>
        <taxon>rosids</taxon>
        <taxon>fabids</taxon>
        <taxon>Malpighiales</taxon>
        <taxon>Salicaceae</taxon>
        <taxon>Saliceae</taxon>
        <taxon>Salix</taxon>
    </lineage>
</organism>
<name>A0A5N5KAT1_9ROSI</name>
<feature type="coiled-coil region" evidence="1">
    <location>
        <begin position="166"/>
        <end position="193"/>
    </location>
</feature>
<dbReference type="PANTHER" id="PTHR34554:SF1">
    <property type="entry name" value="ALANINE-TRNA LIGASE"/>
    <property type="match status" value="1"/>
</dbReference>
<gene>
    <name evidence="3" type="ORF">DKX38_020767</name>
</gene>
<feature type="compositionally biased region" description="Basic and acidic residues" evidence="2">
    <location>
        <begin position="1"/>
        <end position="15"/>
    </location>
</feature>
<comment type="caution">
    <text evidence="3">The sequence shown here is derived from an EMBL/GenBank/DDBJ whole genome shotgun (WGS) entry which is preliminary data.</text>
</comment>
<evidence type="ECO:0000313" key="4">
    <source>
        <dbReference type="Proteomes" id="UP000326939"/>
    </source>
</evidence>
<evidence type="ECO:0000313" key="3">
    <source>
        <dbReference type="EMBL" id="KAB5526920.1"/>
    </source>
</evidence>
<protein>
    <submittedName>
        <fullName evidence="3">Uncharacterized protein</fullName>
    </submittedName>
</protein>